<dbReference type="InterPro" id="IPR023105">
    <property type="entry name" value="YkvR-like_sf"/>
</dbReference>
<sequence length="100" mass="11715">MAQQVILNNTTLNVSNFKEETINQNGQDQHKLSFDFQVTHEEYHDITTLLYEQHFDIRVPENNLDFRGSICNYWTSFTNLYNTGAVGDFHLELIETVKES</sequence>
<name>A0ABS2QDU2_9BACI</name>
<comment type="caution">
    <text evidence="1">The sequence shown here is derived from an EMBL/GenBank/DDBJ whole genome shotgun (WGS) entry which is preliminary data.</text>
</comment>
<dbReference type="SUPFAM" id="SSF159173">
    <property type="entry name" value="YkvR-like"/>
    <property type="match status" value="1"/>
</dbReference>
<reference evidence="1 2" key="1">
    <citation type="submission" date="2021-01" db="EMBL/GenBank/DDBJ databases">
        <title>Genomic Encyclopedia of Type Strains, Phase IV (KMG-IV): sequencing the most valuable type-strain genomes for metagenomic binning, comparative biology and taxonomic classification.</title>
        <authorList>
            <person name="Goeker M."/>
        </authorList>
    </citation>
    <scope>NUCLEOTIDE SEQUENCE [LARGE SCALE GENOMIC DNA]</scope>
    <source>
        <strain evidence="1 2">DSM 105482</strain>
    </source>
</reference>
<dbReference type="Proteomes" id="UP000823486">
    <property type="component" value="Unassembled WGS sequence"/>
</dbReference>
<dbReference type="EMBL" id="JAFBFI010000002">
    <property type="protein sequence ID" value="MBM7691150.1"/>
    <property type="molecule type" value="Genomic_DNA"/>
</dbReference>
<evidence type="ECO:0008006" key="3">
    <source>
        <dbReference type="Google" id="ProtNLM"/>
    </source>
</evidence>
<accession>A0ABS2QDU2</accession>
<keyword evidence="2" id="KW-1185">Reference proteome</keyword>
<proteinExistence type="predicted"/>
<dbReference type="Pfam" id="PF11514">
    <property type="entry name" value="DUF3219"/>
    <property type="match status" value="1"/>
</dbReference>
<evidence type="ECO:0000313" key="2">
    <source>
        <dbReference type="Proteomes" id="UP000823486"/>
    </source>
</evidence>
<dbReference type="RefSeq" id="WP_204538186.1">
    <property type="nucleotide sequence ID" value="NZ_JAFBFI010000002.1"/>
</dbReference>
<gene>
    <name evidence="1" type="ORF">JOC77_000555</name>
</gene>
<protein>
    <recommendedName>
        <fullName evidence="3">DUF3219 domain-containing protein</fullName>
    </recommendedName>
</protein>
<organism evidence="1 2">
    <name type="scientific">Peribacillus deserti</name>
    <dbReference type="NCBI Taxonomy" id="673318"/>
    <lineage>
        <taxon>Bacteria</taxon>
        <taxon>Bacillati</taxon>
        <taxon>Bacillota</taxon>
        <taxon>Bacilli</taxon>
        <taxon>Bacillales</taxon>
        <taxon>Bacillaceae</taxon>
        <taxon>Peribacillus</taxon>
    </lineage>
</organism>
<evidence type="ECO:0000313" key="1">
    <source>
        <dbReference type="EMBL" id="MBM7691150.1"/>
    </source>
</evidence>
<dbReference type="Gene3D" id="2.40.30.80">
    <property type="entry name" value="YkvR-like"/>
    <property type="match status" value="1"/>
</dbReference>
<dbReference type="InterPro" id="IPR021596">
    <property type="entry name" value="DUF3219"/>
</dbReference>